<evidence type="ECO:0000313" key="3">
    <source>
        <dbReference type="EMBL" id="MCV2865421.1"/>
    </source>
</evidence>
<organism evidence="3 4">
    <name type="scientific">Albidovulum sediminicola</name>
    <dbReference type="NCBI Taxonomy" id="2984331"/>
    <lineage>
        <taxon>Bacteria</taxon>
        <taxon>Pseudomonadati</taxon>
        <taxon>Pseudomonadota</taxon>
        <taxon>Alphaproteobacteria</taxon>
        <taxon>Rhodobacterales</taxon>
        <taxon>Paracoccaceae</taxon>
        <taxon>Albidovulum</taxon>
    </lineage>
</organism>
<keyword evidence="1 2" id="KW-0732">Signal</keyword>
<gene>
    <name evidence="3" type="ORF">OE647_11865</name>
</gene>
<keyword evidence="4" id="KW-1185">Reference proteome</keyword>
<sequence length="230" mass="24296">MRAAAFALVLAGAAAAASAEIVEASYEAPTARYDHGALGDKIEWGALELRTTGERLRVTLPETRVFEDTAPRLADLDGDGAPEVIVVETDLARGARLSVYGEAGLIAATPFIGRTHRWLAPAGIADLDGDGQAEIAYVETPHLAMVLKIVRLEDGKLVPVAAARGLTNHRNGDAFIQGGAFRCGGRWVVVTADAGWSRVMATQLTDGRLVSRPLGPYLGPESLDRPKGCN</sequence>
<dbReference type="InterPro" id="IPR028994">
    <property type="entry name" value="Integrin_alpha_N"/>
</dbReference>
<comment type="caution">
    <text evidence="3">The sequence shown here is derived from an EMBL/GenBank/DDBJ whole genome shotgun (WGS) entry which is preliminary data.</text>
</comment>
<name>A0ABT2Z2T5_9RHOB</name>
<feature type="chain" id="PRO_5046153754" evidence="2">
    <location>
        <begin position="20"/>
        <end position="230"/>
    </location>
</feature>
<accession>A0ABT2Z2T5</accession>
<dbReference type="SUPFAM" id="SSF69318">
    <property type="entry name" value="Integrin alpha N-terminal domain"/>
    <property type="match status" value="1"/>
</dbReference>
<evidence type="ECO:0000256" key="2">
    <source>
        <dbReference type="SAM" id="SignalP"/>
    </source>
</evidence>
<evidence type="ECO:0000313" key="4">
    <source>
        <dbReference type="Proteomes" id="UP001652503"/>
    </source>
</evidence>
<dbReference type="RefSeq" id="WP_263721942.1">
    <property type="nucleotide sequence ID" value="NZ_JAOWLA010000010.1"/>
</dbReference>
<dbReference type="EMBL" id="JAOWLA010000010">
    <property type="protein sequence ID" value="MCV2865421.1"/>
    <property type="molecule type" value="Genomic_DNA"/>
</dbReference>
<dbReference type="InterPro" id="IPR013517">
    <property type="entry name" value="FG-GAP"/>
</dbReference>
<evidence type="ECO:0000256" key="1">
    <source>
        <dbReference type="ARBA" id="ARBA00022729"/>
    </source>
</evidence>
<dbReference type="Proteomes" id="UP001652503">
    <property type="component" value="Unassembled WGS sequence"/>
</dbReference>
<feature type="signal peptide" evidence="2">
    <location>
        <begin position="1"/>
        <end position="19"/>
    </location>
</feature>
<protein>
    <submittedName>
        <fullName evidence="3">VCBS repeat-containing protein</fullName>
    </submittedName>
</protein>
<proteinExistence type="predicted"/>
<reference evidence="3 4" key="1">
    <citation type="submission" date="2022-10" db="EMBL/GenBank/DDBJ databases">
        <title>Defluviimonas sp. nov., isolated from ocean surface water.</title>
        <authorList>
            <person name="He W."/>
            <person name="Wang L."/>
            <person name="Zhang D.-F."/>
        </authorList>
    </citation>
    <scope>NUCLEOTIDE SEQUENCE [LARGE SCALE GENOMIC DNA]</scope>
    <source>
        <strain evidence="3 4">WL0075</strain>
    </source>
</reference>
<dbReference type="Pfam" id="PF13517">
    <property type="entry name" value="FG-GAP_3"/>
    <property type="match status" value="1"/>
</dbReference>